<evidence type="ECO:0000256" key="2">
    <source>
        <dbReference type="ARBA" id="ARBA00022448"/>
    </source>
</evidence>
<feature type="domain" description="Exocyst complex component Sec3 PIP2-binding N-terminal" evidence="6">
    <location>
        <begin position="39"/>
        <end position="123"/>
    </location>
</feature>
<dbReference type="HOGENOM" id="CLU_002075_0_0_1"/>
<dbReference type="STRING" id="1051891.A0A0C3MI65"/>
<keyword evidence="8" id="KW-1185">Reference proteome</keyword>
<dbReference type="PANTHER" id="PTHR16092:SF14">
    <property type="entry name" value="EXOCYST COMPLEX COMPONENT 1 ISOFORM X1"/>
    <property type="match status" value="1"/>
</dbReference>
<dbReference type="InterPro" id="IPR048628">
    <property type="entry name" value="Sec3_C"/>
</dbReference>
<proteinExistence type="inferred from homology"/>
<comment type="similarity">
    <text evidence="1">Belongs to the SEC3 family.</text>
</comment>
<dbReference type="GO" id="GO:0006887">
    <property type="term" value="P:exocytosis"/>
    <property type="evidence" value="ECO:0007669"/>
    <property type="project" value="UniProtKB-KW"/>
</dbReference>
<dbReference type="SMART" id="SM01313">
    <property type="entry name" value="Sec3-PIP2_bind"/>
    <property type="match status" value="1"/>
</dbReference>
<keyword evidence="4" id="KW-0175">Coiled coil</keyword>
<protein>
    <recommendedName>
        <fullName evidence="6">Exocyst complex component Sec3 PIP2-binding N-terminal domain-containing protein</fullName>
    </recommendedName>
</protein>
<keyword evidence="3" id="KW-0268">Exocytosis</keyword>
<evidence type="ECO:0000256" key="5">
    <source>
        <dbReference type="SAM" id="MobiDB-lite"/>
    </source>
</evidence>
<evidence type="ECO:0000256" key="3">
    <source>
        <dbReference type="ARBA" id="ARBA00022483"/>
    </source>
</evidence>
<reference evidence="7 8" key="1">
    <citation type="submission" date="2014-04" db="EMBL/GenBank/DDBJ databases">
        <authorList>
            <consortium name="DOE Joint Genome Institute"/>
            <person name="Kuo A."/>
            <person name="Girlanda M."/>
            <person name="Perotto S."/>
            <person name="Kohler A."/>
            <person name="Nagy L.G."/>
            <person name="Floudas D."/>
            <person name="Copeland A."/>
            <person name="Barry K.W."/>
            <person name="Cichocki N."/>
            <person name="Veneault-Fourrey C."/>
            <person name="LaButti K."/>
            <person name="Lindquist E.A."/>
            <person name="Lipzen A."/>
            <person name="Lundell T."/>
            <person name="Morin E."/>
            <person name="Murat C."/>
            <person name="Sun H."/>
            <person name="Tunlid A."/>
            <person name="Henrissat B."/>
            <person name="Grigoriev I.V."/>
            <person name="Hibbett D.S."/>
            <person name="Martin F."/>
            <person name="Nordberg H.P."/>
            <person name="Cantor M.N."/>
            <person name="Hua S.X."/>
        </authorList>
    </citation>
    <scope>NUCLEOTIDE SEQUENCE [LARGE SCALE GENOMIC DNA]</scope>
    <source>
        <strain evidence="7 8">MUT 4182</strain>
    </source>
</reference>
<evidence type="ECO:0000313" key="8">
    <source>
        <dbReference type="Proteomes" id="UP000054248"/>
    </source>
</evidence>
<gene>
    <name evidence="7" type="ORF">M407DRAFT_234528</name>
</gene>
<feature type="compositionally biased region" description="Basic and acidic residues" evidence="5">
    <location>
        <begin position="213"/>
        <end position="233"/>
    </location>
</feature>
<organism evidence="7 8">
    <name type="scientific">Tulasnella calospora MUT 4182</name>
    <dbReference type="NCBI Taxonomy" id="1051891"/>
    <lineage>
        <taxon>Eukaryota</taxon>
        <taxon>Fungi</taxon>
        <taxon>Dikarya</taxon>
        <taxon>Basidiomycota</taxon>
        <taxon>Agaricomycotina</taxon>
        <taxon>Agaricomycetes</taxon>
        <taxon>Cantharellales</taxon>
        <taxon>Tulasnellaceae</taxon>
        <taxon>Tulasnella</taxon>
    </lineage>
</organism>
<dbReference type="EMBL" id="KN822949">
    <property type="protein sequence ID" value="KIO33327.1"/>
    <property type="molecule type" value="Genomic_DNA"/>
</dbReference>
<name>A0A0C3MI65_9AGAM</name>
<dbReference type="GO" id="GO:0005546">
    <property type="term" value="F:phosphatidylinositol-4,5-bisphosphate binding"/>
    <property type="evidence" value="ECO:0007669"/>
    <property type="project" value="TreeGrafter"/>
</dbReference>
<dbReference type="OrthoDB" id="27109at2759"/>
<evidence type="ECO:0000313" key="7">
    <source>
        <dbReference type="EMBL" id="KIO33327.1"/>
    </source>
</evidence>
<dbReference type="GO" id="GO:0006893">
    <property type="term" value="P:Golgi to plasma membrane transport"/>
    <property type="evidence" value="ECO:0007669"/>
    <property type="project" value="TreeGrafter"/>
</dbReference>
<dbReference type="Pfam" id="PF20654">
    <property type="entry name" value="Sec3_C-term"/>
    <property type="match status" value="1"/>
</dbReference>
<dbReference type="PANTHER" id="PTHR16092">
    <property type="entry name" value="SEC3/SYNTAXIN-RELATED"/>
    <property type="match status" value="1"/>
</dbReference>
<feature type="compositionally biased region" description="Basic and acidic residues" evidence="5">
    <location>
        <begin position="305"/>
        <end position="318"/>
    </location>
</feature>
<dbReference type="Proteomes" id="UP000054248">
    <property type="component" value="Unassembled WGS sequence"/>
</dbReference>
<evidence type="ECO:0000256" key="4">
    <source>
        <dbReference type="ARBA" id="ARBA00023054"/>
    </source>
</evidence>
<accession>A0A0C3MI65</accession>
<feature type="compositionally biased region" description="Polar residues" evidence="5">
    <location>
        <begin position="328"/>
        <end position="340"/>
    </location>
</feature>
<evidence type="ECO:0000256" key="1">
    <source>
        <dbReference type="ARBA" id="ARBA00006518"/>
    </source>
</evidence>
<sequence>MSDDIRQLIVSSALSKRNPDGAGPEEYAGHLKIYEQDEGGSKSRFIILSYNRGGQGFIHKSKQNPSGSFSIGKTWRLDDLQGLEVVDQTSFRISFNRSYVWTGESSRDQSTFLTATVQLYRQLKGSTASLTLVGVQEAPNRSLSRGPAQIRSREEQYGSPGRSGSPSGSRDGGLYGGLAPTPSISRSARTDYGRTTPVGNTTDYESRSPAMRPRAELGGRSARTDAGGRDRAASRSRPPVDRQPSNEYSRPSLDREREREPDFPRGERERERGGRQQAPERQARPVPAEDLRQPIQASYNQPTPVDDRGWEPVQDRPRNGVQSRPAPQATTVPPASTPSRSHLRPQNPPALPDQASPSPKRDPNARISFFDPANQAAADRLLFGASEGIGAIGEEDPAEATMANVEEMLEGIEWGFAGGYAGAAKKGRTGAADMIEARLLDELMALEKANIHSFLESDDRVAIVLNYIDDAIKELDEMDGYISAYKVQLNSVSEDISFIQSQDRGLQVQTQNQKALLNELENLLRTVDVDTNALSALTQSSLESLQGIKRLEGAVTELYKALVASRETGMAAGMERLDQYLTHNTQFCKRLLDFLNIAFKFKVSTAAFSGQGEQQQPRSGPPTLPPHSDLETYLGRYCGLMLYLKEMDEDRYAKVCANYFSTASDMHSREMKVVFMAFMNMVKSAPADEGELTSFTPPVTISTASRAGGTLKRAKTLARTIADRKERNNKPAVAGELNASDALLQLLDLLAPQISREQVFLADFLLISDATLTFADYMGLENYLRRKASAAAGELKPSTVKLIRGAMDLIFGFLGDELKHWLDGALERDPQQIVGIIAAIEQAQMQAEDKGIVFTQRLLSKQHQRAVGIFTRYIDNQIKAIEQTKLSTKKRGVAHFIKYFPIFVERIEPQVSGLDSLEVRGTVDAGYDKIIKAMFECLQQMAKMDGADGQLAEDKGMLNYHVIMIENMQYFVSEMTDLDSPAVSPFSRQAKTIYEEHLNSYVKLVLRKPLAKIIDFFDGVERMLQTAAPSEVLSSSAYGRSALKRVLKDFDSKDIRKSIEALFKRIEKHFDEDGEMVVSSTSKVVAGTVMAAVWQACDEEIVRETQRFSRIISQCYGDSGLSLDYSIADVEYAFKRHRA</sequence>
<reference evidence="8" key="2">
    <citation type="submission" date="2015-01" db="EMBL/GenBank/DDBJ databases">
        <title>Evolutionary Origins and Diversification of the Mycorrhizal Mutualists.</title>
        <authorList>
            <consortium name="DOE Joint Genome Institute"/>
            <consortium name="Mycorrhizal Genomics Consortium"/>
            <person name="Kohler A."/>
            <person name="Kuo A."/>
            <person name="Nagy L.G."/>
            <person name="Floudas D."/>
            <person name="Copeland A."/>
            <person name="Barry K.W."/>
            <person name="Cichocki N."/>
            <person name="Veneault-Fourrey C."/>
            <person name="LaButti K."/>
            <person name="Lindquist E.A."/>
            <person name="Lipzen A."/>
            <person name="Lundell T."/>
            <person name="Morin E."/>
            <person name="Murat C."/>
            <person name="Riley R."/>
            <person name="Ohm R."/>
            <person name="Sun H."/>
            <person name="Tunlid A."/>
            <person name="Henrissat B."/>
            <person name="Grigoriev I.V."/>
            <person name="Hibbett D.S."/>
            <person name="Martin F."/>
        </authorList>
    </citation>
    <scope>NUCLEOTIDE SEQUENCE [LARGE SCALE GENOMIC DNA]</scope>
    <source>
        <strain evidence="8">MUT 4182</strain>
    </source>
</reference>
<feature type="compositionally biased region" description="Basic and acidic residues" evidence="5">
    <location>
        <begin position="281"/>
        <end position="292"/>
    </location>
</feature>
<feature type="compositionally biased region" description="Basic and acidic residues" evidence="5">
    <location>
        <begin position="252"/>
        <end position="274"/>
    </location>
</feature>
<dbReference type="GO" id="GO:0000145">
    <property type="term" value="C:exocyst"/>
    <property type="evidence" value="ECO:0007669"/>
    <property type="project" value="InterPro"/>
</dbReference>
<feature type="compositionally biased region" description="Low complexity" evidence="5">
    <location>
        <begin position="158"/>
        <end position="169"/>
    </location>
</feature>
<dbReference type="Gene3D" id="2.30.29.90">
    <property type="match status" value="1"/>
</dbReference>
<evidence type="ECO:0000259" key="6">
    <source>
        <dbReference type="SMART" id="SM01313"/>
    </source>
</evidence>
<dbReference type="GO" id="GO:0005886">
    <property type="term" value="C:plasma membrane"/>
    <property type="evidence" value="ECO:0007669"/>
    <property type="project" value="TreeGrafter"/>
</dbReference>
<dbReference type="Pfam" id="PF15277">
    <property type="entry name" value="Sec3-PIP2_bind"/>
    <property type="match status" value="1"/>
</dbReference>
<feature type="region of interest" description="Disordered" evidence="5">
    <location>
        <begin position="138"/>
        <end position="367"/>
    </location>
</feature>
<dbReference type="InterPro" id="IPR028258">
    <property type="entry name" value="Sec3-PIP2_bind"/>
</dbReference>
<keyword evidence="2" id="KW-0813">Transport</keyword>
<dbReference type="Pfam" id="PF09763">
    <property type="entry name" value="Sec3_CC"/>
    <property type="match status" value="1"/>
</dbReference>
<dbReference type="AlphaFoldDB" id="A0A0C3MI65"/>
<dbReference type="InterPro" id="IPR019160">
    <property type="entry name" value="Sec3_CC"/>
</dbReference>